<feature type="compositionally biased region" description="Acidic residues" evidence="1">
    <location>
        <begin position="190"/>
        <end position="205"/>
    </location>
</feature>
<protein>
    <submittedName>
        <fullName evidence="2">DNA gyrase subunit A</fullName>
    </submittedName>
</protein>
<organism evidence="2 3">
    <name type="scientific">Brevibacillus invocatus</name>
    <dbReference type="NCBI Taxonomy" id="173959"/>
    <lineage>
        <taxon>Bacteria</taxon>
        <taxon>Bacillati</taxon>
        <taxon>Bacillota</taxon>
        <taxon>Bacilli</taxon>
        <taxon>Bacillales</taxon>
        <taxon>Paenibacillaceae</taxon>
        <taxon>Brevibacillus</taxon>
    </lineage>
</organism>
<dbReference type="Pfam" id="PF03989">
    <property type="entry name" value="DNA_gyraseA_C"/>
    <property type="match status" value="4"/>
</dbReference>
<dbReference type="GO" id="GO:0003918">
    <property type="term" value="F:DNA topoisomerase type II (double strand cut, ATP-hydrolyzing) activity"/>
    <property type="evidence" value="ECO:0007669"/>
    <property type="project" value="TreeGrafter"/>
</dbReference>
<dbReference type="GO" id="GO:0003677">
    <property type="term" value="F:DNA binding"/>
    <property type="evidence" value="ECO:0007669"/>
    <property type="project" value="InterPro"/>
</dbReference>
<dbReference type="GO" id="GO:0005524">
    <property type="term" value="F:ATP binding"/>
    <property type="evidence" value="ECO:0007669"/>
    <property type="project" value="InterPro"/>
</dbReference>
<name>A0A3M8BI62_9BACL</name>
<feature type="region of interest" description="Disordered" evidence="1">
    <location>
        <begin position="182"/>
        <end position="205"/>
    </location>
</feature>
<dbReference type="RefSeq" id="WP_276330151.1">
    <property type="nucleotide sequence ID" value="NZ_RHHR01000105.1"/>
</dbReference>
<accession>A0A3M8BI62</accession>
<proteinExistence type="predicted"/>
<dbReference type="AlphaFoldDB" id="A0A3M8BI62"/>
<feature type="non-terminal residue" evidence="2">
    <location>
        <position position="205"/>
    </location>
</feature>
<dbReference type="GO" id="GO:0005737">
    <property type="term" value="C:cytoplasm"/>
    <property type="evidence" value="ECO:0007669"/>
    <property type="project" value="TreeGrafter"/>
</dbReference>
<evidence type="ECO:0000313" key="2">
    <source>
        <dbReference type="EMBL" id="RNB63072.1"/>
    </source>
</evidence>
<dbReference type="Proteomes" id="UP000282028">
    <property type="component" value="Unassembled WGS sequence"/>
</dbReference>
<dbReference type="Gene3D" id="2.120.10.90">
    <property type="entry name" value="DNA gyrase/topoisomerase IV, subunit A, C-terminal"/>
    <property type="match status" value="1"/>
</dbReference>
<evidence type="ECO:0000256" key="1">
    <source>
        <dbReference type="SAM" id="MobiDB-lite"/>
    </source>
</evidence>
<keyword evidence="3" id="KW-1185">Reference proteome</keyword>
<dbReference type="PANTHER" id="PTHR43493:SF5">
    <property type="entry name" value="DNA GYRASE SUBUNIT A, CHLOROPLASTIC_MITOCHONDRIAL"/>
    <property type="match status" value="1"/>
</dbReference>
<gene>
    <name evidence="2" type="ORF">EDM52_24235</name>
</gene>
<dbReference type="GO" id="GO:0009330">
    <property type="term" value="C:DNA topoisomerase type II (double strand cut, ATP-hydrolyzing) complex"/>
    <property type="evidence" value="ECO:0007669"/>
    <property type="project" value="TreeGrafter"/>
</dbReference>
<evidence type="ECO:0000313" key="3">
    <source>
        <dbReference type="Proteomes" id="UP000282028"/>
    </source>
</evidence>
<comment type="caution">
    <text evidence="2">The sequence shown here is derived from an EMBL/GenBank/DDBJ whole genome shotgun (WGS) entry which is preliminary data.</text>
</comment>
<dbReference type="InterPro" id="IPR035516">
    <property type="entry name" value="Gyrase/topoIV_suA_C"/>
</dbReference>
<feature type="non-terminal residue" evidence="2">
    <location>
        <position position="1"/>
    </location>
</feature>
<sequence length="205" mass="22442">IIKKTELSSYENIRRGGLIAVNLREDDELIGVRLTDGEQEIIMGTKNGMSVRYKESDVRTMGRNATGVKGITLDDDDDVIDMDVIKPGAEVLIVTANGYGKRTPVDEYRIQSRGGKGIKTHNVTERSGHVVGLKVVEPEEDLMIITTSGIIIRTKMKGISVMGRYTQGVKLIRLSENEQVGSVAKVPPNVDEDDADIEDSDSSPI</sequence>
<dbReference type="InterPro" id="IPR050220">
    <property type="entry name" value="Type_II_DNA_Topoisomerases"/>
</dbReference>
<dbReference type="EMBL" id="RHHR01000105">
    <property type="protein sequence ID" value="RNB63072.1"/>
    <property type="molecule type" value="Genomic_DNA"/>
</dbReference>
<dbReference type="PANTHER" id="PTHR43493">
    <property type="entry name" value="DNA GYRASE/TOPOISOMERASE SUBUNIT A"/>
    <property type="match status" value="1"/>
</dbReference>
<dbReference type="SUPFAM" id="SSF101904">
    <property type="entry name" value="GyrA/ParC C-terminal domain-like"/>
    <property type="match status" value="1"/>
</dbReference>
<dbReference type="InterPro" id="IPR006691">
    <property type="entry name" value="GyrA/parC_rep"/>
</dbReference>
<reference evidence="2 3" key="1">
    <citation type="submission" date="2018-10" db="EMBL/GenBank/DDBJ databases">
        <title>Phylogenomics of Brevibacillus.</title>
        <authorList>
            <person name="Dunlap C."/>
        </authorList>
    </citation>
    <scope>NUCLEOTIDE SEQUENCE [LARGE SCALE GENOMIC DNA]</scope>
    <source>
        <strain evidence="2 3">JCM 12215</strain>
    </source>
</reference>
<dbReference type="GO" id="GO:0006265">
    <property type="term" value="P:DNA topological change"/>
    <property type="evidence" value="ECO:0007669"/>
    <property type="project" value="InterPro"/>
</dbReference>